<evidence type="ECO:0000256" key="19">
    <source>
        <dbReference type="SAM" id="Phobius"/>
    </source>
</evidence>
<dbReference type="Pfam" id="PF01148">
    <property type="entry name" value="CTP_transf_1"/>
    <property type="match status" value="1"/>
</dbReference>
<feature type="transmembrane region" description="Helical" evidence="19">
    <location>
        <begin position="135"/>
        <end position="156"/>
    </location>
</feature>
<comment type="caution">
    <text evidence="20">The sequence shown here is derived from an EMBL/GenBank/DDBJ whole genome shotgun (WGS) entry which is preliminary data.</text>
</comment>
<evidence type="ECO:0000256" key="6">
    <source>
        <dbReference type="ARBA" id="ARBA00012487"/>
    </source>
</evidence>
<keyword evidence="17" id="KW-1208">Phospholipid metabolism</keyword>
<evidence type="ECO:0000256" key="5">
    <source>
        <dbReference type="ARBA" id="ARBA00010185"/>
    </source>
</evidence>
<evidence type="ECO:0000256" key="11">
    <source>
        <dbReference type="ARBA" id="ARBA00022692"/>
    </source>
</evidence>
<dbReference type="GO" id="GO:0005886">
    <property type="term" value="C:plasma membrane"/>
    <property type="evidence" value="ECO:0007669"/>
    <property type="project" value="UniProtKB-SubCell"/>
</dbReference>
<dbReference type="Proteomes" id="UP000051655">
    <property type="component" value="Unassembled WGS sequence"/>
</dbReference>
<evidence type="ECO:0000256" key="16">
    <source>
        <dbReference type="ARBA" id="ARBA00023209"/>
    </source>
</evidence>
<dbReference type="PROSITE" id="PS01315">
    <property type="entry name" value="CDS"/>
    <property type="match status" value="1"/>
</dbReference>
<proteinExistence type="inferred from homology"/>
<feature type="transmembrane region" description="Helical" evidence="19">
    <location>
        <begin position="113"/>
        <end position="129"/>
    </location>
</feature>
<keyword evidence="14" id="KW-0443">Lipid metabolism</keyword>
<evidence type="ECO:0000256" key="17">
    <source>
        <dbReference type="ARBA" id="ARBA00023264"/>
    </source>
</evidence>
<feature type="transmembrane region" description="Helical" evidence="19">
    <location>
        <begin position="48"/>
        <end position="70"/>
    </location>
</feature>
<organism evidence="20 21">
    <name type="scientific">Weissella kandleri</name>
    <dbReference type="NCBI Taxonomy" id="1616"/>
    <lineage>
        <taxon>Bacteria</taxon>
        <taxon>Bacillati</taxon>
        <taxon>Bacillota</taxon>
        <taxon>Bacilli</taxon>
        <taxon>Lactobacillales</taxon>
        <taxon>Lactobacillaceae</taxon>
        <taxon>Weissella</taxon>
    </lineage>
</organism>
<dbReference type="STRING" id="1616.IV73_GL001175"/>
<reference evidence="20 21" key="1">
    <citation type="journal article" date="2015" name="Genome Announc.">
        <title>Expanding the biotechnology potential of lactobacilli through comparative genomics of 213 strains and associated genera.</title>
        <authorList>
            <person name="Sun Z."/>
            <person name="Harris H.M."/>
            <person name="McCann A."/>
            <person name="Guo C."/>
            <person name="Argimon S."/>
            <person name="Zhang W."/>
            <person name="Yang X."/>
            <person name="Jeffery I.B."/>
            <person name="Cooney J.C."/>
            <person name="Kagawa T.F."/>
            <person name="Liu W."/>
            <person name="Song Y."/>
            <person name="Salvetti E."/>
            <person name="Wrobel A."/>
            <person name="Rasinkangas P."/>
            <person name="Parkhill J."/>
            <person name="Rea M.C."/>
            <person name="O'Sullivan O."/>
            <person name="Ritari J."/>
            <person name="Douillard F.P."/>
            <person name="Paul Ross R."/>
            <person name="Yang R."/>
            <person name="Briner A.E."/>
            <person name="Felis G.E."/>
            <person name="de Vos W.M."/>
            <person name="Barrangou R."/>
            <person name="Klaenhammer T.R."/>
            <person name="Caufield P.W."/>
            <person name="Cui Y."/>
            <person name="Zhang H."/>
            <person name="O'Toole P.W."/>
        </authorList>
    </citation>
    <scope>NUCLEOTIDE SEQUENCE [LARGE SCALE GENOMIC DNA]</scope>
    <source>
        <strain evidence="20 21">DSM 20593</strain>
    </source>
</reference>
<evidence type="ECO:0000256" key="1">
    <source>
        <dbReference type="ARBA" id="ARBA00001698"/>
    </source>
</evidence>
<comment type="catalytic activity">
    <reaction evidence="1 18">
        <text>a 1,2-diacyl-sn-glycero-3-phosphate + CTP + H(+) = a CDP-1,2-diacyl-sn-glycerol + diphosphate</text>
        <dbReference type="Rhea" id="RHEA:16229"/>
        <dbReference type="ChEBI" id="CHEBI:15378"/>
        <dbReference type="ChEBI" id="CHEBI:33019"/>
        <dbReference type="ChEBI" id="CHEBI:37563"/>
        <dbReference type="ChEBI" id="CHEBI:58332"/>
        <dbReference type="ChEBI" id="CHEBI:58608"/>
        <dbReference type="EC" id="2.7.7.41"/>
    </reaction>
</comment>
<protein>
    <recommendedName>
        <fullName evidence="7 18">Phosphatidate cytidylyltransferase</fullName>
        <ecNumber evidence="6 18">2.7.7.41</ecNumber>
    </recommendedName>
</protein>
<keyword evidence="15 19" id="KW-0472">Membrane</keyword>
<evidence type="ECO:0000256" key="14">
    <source>
        <dbReference type="ARBA" id="ARBA00023098"/>
    </source>
</evidence>
<accession>A0A0R2JBV2</accession>
<dbReference type="GO" id="GO:0016024">
    <property type="term" value="P:CDP-diacylglycerol biosynthetic process"/>
    <property type="evidence" value="ECO:0007669"/>
    <property type="project" value="UniProtKB-UniPathway"/>
</dbReference>
<feature type="transmembrane region" description="Helical" evidence="19">
    <location>
        <begin position="202"/>
        <end position="222"/>
    </location>
</feature>
<evidence type="ECO:0000256" key="12">
    <source>
        <dbReference type="ARBA" id="ARBA00022695"/>
    </source>
</evidence>
<keyword evidence="8" id="KW-1003">Cell membrane</keyword>
<keyword evidence="16" id="KW-0594">Phospholipid biosynthesis</keyword>
<keyword evidence="12 18" id="KW-0548">Nucleotidyltransferase</keyword>
<evidence type="ECO:0000256" key="3">
    <source>
        <dbReference type="ARBA" id="ARBA00005119"/>
    </source>
</evidence>
<name>A0A0R2JBV2_9LACO</name>
<dbReference type="OrthoDB" id="9799199at2"/>
<comment type="pathway">
    <text evidence="3 18">Phospholipid metabolism; CDP-diacylglycerol biosynthesis; CDP-diacylglycerol from sn-glycerol 3-phosphate: step 3/3.</text>
</comment>
<keyword evidence="13 19" id="KW-1133">Transmembrane helix</keyword>
<dbReference type="RefSeq" id="WP_057756161.1">
    <property type="nucleotide sequence ID" value="NZ_JQBP01000006.1"/>
</dbReference>
<dbReference type="EC" id="2.7.7.41" evidence="6 18"/>
<feature type="transmembrane region" description="Helical" evidence="19">
    <location>
        <begin position="177"/>
        <end position="196"/>
    </location>
</feature>
<feature type="transmembrane region" description="Helical" evidence="19">
    <location>
        <begin position="82"/>
        <end position="101"/>
    </location>
</feature>
<evidence type="ECO:0000256" key="4">
    <source>
        <dbReference type="ARBA" id="ARBA00005189"/>
    </source>
</evidence>
<dbReference type="PANTHER" id="PTHR46382:SF1">
    <property type="entry name" value="PHOSPHATIDATE CYTIDYLYLTRANSFERASE"/>
    <property type="match status" value="1"/>
</dbReference>
<dbReference type="GO" id="GO:0004605">
    <property type="term" value="F:phosphatidate cytidylyltransferase activity"/>
    <property type="evidence" value="ECO:0007669"/>
    <property type="project" value="UniProtKB-EC"/>
</dbReference>
<sequence>MRTRVITAIVALLIFIPTVLAGGVWLDIMGSLLAIIAMSEIILMRKKLLVSFEAIISMVGVVCMTLPSSTWQQWNQYLPDELSYSSLLYVFILLMLFHTVISKNQFSFEDAGVFTLAMMYIGMGFHFLVQARAAGLSVIFFGMLVVWITDSGAYMIGRKIGKTPLIPRLSPNKTVEGSVGGTLATVVIMGIYVYFFPQAYSLPIVLGMILILSVAGQFGDLIESGLKRYYKVKDSGSILPGHGGILDRFDSMLIVMPLLYLLGGMH</sequence>
<gene>
    <name evidence="20" type="ORF">IV73_GL001175</name>
</gene>
<comment type="subcellular location">
    <subcellularLocation>
        <location evidence="2">Cell membrane</location>
        <topology evidence="2">Multi-pass membrane protein</topology>
    </subcellularLocation>
</comment>
<keyword evidence="9" id="KW-0444">Lipid biosynthesis</keyword>
<evidence type="ECO:0000256" key="8">
    <source>
        <dbReference type="ARBA" id="ARBA00022475"/>
    </source>
</evidence>
<evidence type="ECO:0000256" key="18">
    <source>
        <dbReference type="RuleBase" id="RU003938"/>
    </source>
</evidence>
<evidence type="ECO:0000256" key="10">
    <source>
        <dbReference type="ARBA" id="ARBA00022679"/>
    </source>
</evidence>
<dbReference type="PATRIC" id="fig|1616.3.peg.1208"/>
<evidence type="ECO:0000256" key="7">
    <source>
        <dbReference type="ARBA" id="ARBA00019373"/>
    </source>
</evidence>
<evidence type="ECO:0000256" key="9">
    <source>
        <dbReference type="ARBA" id="ARBA00022516"/>
    </source>
</evidence>
<evidence type="ECO:0000256" key="15">
    <source>
        <dbReference type="ARBA" id="ARBA00023136"/>
    </source>
</evidence>
<evidence type="ECO:0000256" key="2">
    <source>
        <dbReference type="ARBA" id="ARBA00004651"/>
    </source>
</evidence>
<dbReference type="PANTHER" id="PTHR46382">
    <property type="entry name" value="PHOSPHATIDATE CYTIDYLYLTRANSFERASE"/>
    <property type="match status" value="1"/>
</dbReference>
<keyword evidence="10 18" id="KW-0808">Transferase</keyword>
<keyword evidence="11 18" id="KW-0812">Transmembrane</keyword>
<evidence type="ECO:0000313" key="20">
    <source>
        <dbReference type="EMBL" id="KRN74767.1"/>
    </source>
</evidence>
<dbReference type="InterPro" id="IPR000374">
    <property type="entry name" value="PC_trans"/>
</dbReference>
<dbReference type="AlphaFoldDB" id="A0A0R2JBV2"/>
<comment type="similarity">
    <text evidence="5 18">Belongs to the CDS family.</text>
</comment>
<dbReference type="EMBL" id="JQBP01000006">
    <property type="protein sequence ID" value="KRN74767.1"/>
    <property type="molecule type" value="Genomic_DNA"/>
</dbReference>
<dbReference type="UniPathway" id="UPA00557">
    <property type="reaction ID" value="UER00614"/>
</dbReference>
<keyword evidence="21" id="KW-1185">Reference proteome</keyword>
<comment type="pathway">
    <text evidence="4">Lipid metabolism.</text>
</comment>
<evidence type="ECO:0000313" key="21">
    <source>
        <dbReference type="Proteomes" id="UP000051655"/>
    </source>
</evidence>
<feature type="transmembrane region" description="Helical" evidence="19">
    <location>
        <begin position="6"/>
        <end position="36"/>
    </location>
</feature>
<evidence type="ECO:0000256" key="13">
    <source>
        <dbReference type="ARBA" id="ARBA00022989"/>
    </source>
</evidence>